<comment type="caution">
    <text evidence="2">The sequence shown here is derived from an EMBL/GenBank/DDBJ whole genome shotgun (WGS) entry which is preliminary data.</text>
</comment>
<organism evidence="2 3">
    <name type="scientific">Metabacillus rhizolycopersici</name>
    <dbReference type="NCBI Taxonomy" id="2875709"/>
    <lineage>
        <taxon>Bacteria</taxon>
        <taxon>Bacillati</taxon>
        <taxon>Bacillota</taxon>
        <taxon>Bacilli</taxon>
        <taxon>Bacillales</taxon>
        <taxon>Bacillaceae</taxon>
        <taxon>Metabacillus</taxon>
    </lineage>
</organism>
<proteinExistence type="predicted"/>
<keyword evidence="3" id="KW-1185">Reference proteome</keyword>
<protein>
    <submittedName>
        <fullName evidence="2">Uncharacterized protein</fullName>
    </submittedName>
</protein>
<name>A0ABS7UUT4_9BACI</name>
<dbReference type="Proteomes" id="UP001165287">
    <property type="component" value="Unassembled WGS sequence"/>
</dbReference>
<sequence length="55" mass="6211">MFKKKQKRNPFLFTVSMIGVGAAAYYLTKEATQGEDRDNQVQSYSSDSPLDYDLG</sequence>
<dbReference type="RefSeq" id="WP_224140240.1">
    <property type="nucleotide sequence ID" value="NZ_JAIQUM010000042.1"/>
</dbReference>
<reference evidence="2" key="1">
    <citation type="submission" date="2024-05" db="EMBL/GenBank/DDBJ databases">
        <title>Metabacillus sp. nov., isolated from the rhizosphere soil of tomato plants.</title>
        <authorList>
            <person name="Ma R."/>
        </authorList>
    </citation>
    <scope>NUCLEOTIDE SEQUENCE</scope>
    <source>
        <strain evidence="2">DBTR6</strain>
    </source>
</reference>
<gene>
    <name evidence="2" type="ORF">K9V48_17095</name>
</gene>
<feature type="region of interest" description="Disordered" evidence="1">
    <location>
        <begin position="33"/>
        <end position="55"/>
    </location>
</feature>
<accession>A0ABS7UUT4</accession>
<evidence type="ECO:0000256" key="1">
    <source>
        <dbReference type="SAM" id="MobiDB-lite"/>
    </source>
</evidence>
<evidence type="ECO:0000313" key="2">
    <source>
        <dbReference type="EMBL" id="MBZ5751916.1"/>
    </source>
</evidence>
<dbReference type="EMBL" id="JAIQUM010000042">
    <property type="protein sequence ID" value="MBZ5751916.1"/>
    <property type="molecule type" value="Genomic_DNA"/>
</dbReference>
<feature type="compositionally biased region" description="Low complexity" evidence="1">
    <location>
        <begin position="43"/>
        <end position="55"/>
    </location>
</feature>
<evidence type="ECO:0000313" key="3">
    <source>
        <dbReference type="Proteomes" id="UP001165287"/>
    </source>
</evidence>